<keyword evidence="5" id="KW-0804">Transcription</keyword>
<name>A0A6J1NWU5_BICAN</name>
<dbReference type="GO" id="GO:0016602">
    <property type="term" value="C:CCAAT-binding factor complex"/>
    <property type="evidence" value="ECO:0007669"/>
    <property type="project" value="TreeGrafter"/>
</dbReference>
<keyword evidence="4" id="KW-0010">Activator</keyword>
<evidence type="ECO:0000259" key="14">
    <source>
        <dbReference type="Pfam" id="PF00125"/>
    </source>
</evidence>
<evidence type="ECO:0000256" key="7">
    <source>
        <dbReference type="ARBA" id="ARBA00025263"/>
    </source>
</evidence>
<dbReference type="PANTHER" id="PTHR10252:SF8">
    <property type="entry name" value="NUCLEAR TRANSCRIPTION FACTOR Y SUBUNIT GAMMA"/>
    <property type="match status" value="1"/>
</dbReference>
<evidence type="ECO:0000256" key="2">
    <source>
        <dbReference type="ARBA" id="ARBA00023015"/>
    </source>
</evidence>
<evidence type="ECO:0000256" key="12">
    <source>
        <dbReference type="ARBA" id="ARBA00042663"/>
    </source>
</evidence>
<dbReference type="Pfam" id="PF00125">
    <property type="entry name" value="Histone"/>
    <property type="match status" value="1"/>
</dbReference>
<evidence type="ECO:0000256" key="4">
    <source>
        <dbReference type="ARBA" id="ARBA00023159"/>
    </source>
</evidence>
<dbReference type="OrthoDB" id="1272441at2759"/>
<comment type="subunit">
    <text evidence="8">Heterotrimeric transcription factor composed of three components, NF-YA, NF-YB and NF-YC. NF-YB and NF-YC must interact and dimerize for NF-YA association and DNA binding.</text>
</comment>
<dbReference type="Proteomes" id="UP001652582">
    <property type="component" value="Chromosome 2"/>
</dbReference>
<keyword evidence="6" id="KW-0539">Nucleus</keyword>
<dbReference type="GeneID" id="112055996"/>
<dbReference type="InterPro" id="IPR009072">
    <property type="entry name" value="Histone-fold"/>
</dbReference>
<evidence type="ECO:0000256" key="5">
    <source>
        <dbReference type="ARBA" id="ARBA00023163"/>
    </source>
</evidence>
<dbReference type="CTD" id="31622"/>
<keyword evidence="15" id="KW-1185">Reference proteome</keyword>
<feature type="domain" description="Core Histone H2A/H2B/H3" evidence="14">
    <location>
        <begin position="48"/>
        <end position="124"/>
    </location>
</feature>
<evidence type="ECO:0000256" key="9">
    <source>
        <dbReference type="ARBA" id="ARBA00038129"/>
    </source>
</evidence>
<evidence type="ECO:0000313" key="16">
    <source>
        <dbReference type="RefSeq" id="XP_023952085.1"/>
    </source>
</evidence>
<keyword evidence="3" id="KW-0238">DNA-binding</keyword>
<accession>A0A6J1NWU5</accession>
<gene>
    <name evidence="16" type="primary">LOC112055996</name>
</gene>
<dbReference type="PANTHER" id="PTHR10252">
    <property type="entry name" value="HISTONE-LIKE TRANSCRIPTION FACTOR CCAAT-RELATED"/>
    <property type="match status" value="1"/>
</dbReference>
<dbReference type="AlphaFoldDB" id="A0A6J1NWU5"/>
<evidence type="ECO:0000256" key="8">
    <source>
        <dbReference type="ARBA" id="ARBA00025911"/>
    </source>
</evidence>
<reference evidence="16" key="2">
    <citation type="submission" date="2025-08" db="UniProtKB">
        <authorList>
            <consortium name="RefSeq"/>
        </authorList>
    </citation>
    <scope>IDENTIFICATION</scope>
</reference>
<feature type="compositionally biased region" description="Pro residues" evidence="13">
    <location>
        <begin position="153"/>
        <end position="167"/>
    </location>
</feature>
<evidence type="ECO:0000256" key="11">
    <source>
        <dbReference type="ARBA" id="ARBA00042333"/>
    </source>
</evidence>
<dbReference type="CDD" id="cd22908">
    <property type="entry name" value="HFD_NFYC-like"/>
    <property type="match status" value="1"/>
</dbReference>
<evidence type="ECO:0000256" key="13">
    <source>
        <dbReference type="SAM" id="MobiDB-lite"/>
    </source>
</evidence>
<comment type="similarity">
    <text evidence="9">Belongs to the NFYC/HAP5 subunit family.</text>
</comment>
<feature type="compositionally biased region" description="Basic and acidic residues" evidence="13">
    <location>
        <begin position="140"/>
        <end position="152"/>
    </location>
</feature>
<dbReference type="InterPro" id="IPR007125">
    <property type="entry name" value="H2A/H2B/H3"/>
</dbReference>
<keyword evidence="2" id="KW-0805">Transcription regulation</keyword>
<dbReference type="GO" id="GO:0046982">
    <property type="term" value="F:protein heterodimerization activity"/>
    <property type="evidence" value="ECO:0007669"/>
    <property type="project" value="InterPro"/>
</dbReference>
<evidence type="ECO:0000256" key="10">
    <source>
        <dbReference type="ARBA" id="ARBA00040590"/>
    </source>
</evidence>
<sequence length="282" mass="31091">MSVCFFVPTEQAGTSAGSDDNELECIEDAPAENIQNTLQAFWGKVNDDMKKITSEDFKTQVLPLARIKKIMKLDEEVKMISAEAPVLFAKAAEIFIHELTLRAWSHTEDNKRRTLQRNDIAMAISKSDQFDFLIDIVPRHEVKPSKPRDDPPRSAPPPDPQPVPSPPASSSQQSVLVQQVVSSADMPTMTQSRPTAVSAGQQPVTLVQQIVNPAGEVQNVPILLTQAQLNMIRLQVQNNPNQPIIIQAQPAQPTPQIIQVPSQTPHQPHQIFVAQVSGPEES</sequence>
<dbReference type="GO" id="GO:0001228">
    <property type="term" value="F:DNA-binding transcription activator activity, RNA polymerase II-specific"/>
    <property type="evidence" value="ECO:0007669"/>
    <property type="project" value="TreeGrafter"/>
</dbReference>
<feature type="region of interest" description="Disordered" evidence="13">
    <location>
        <begin position="140"/>
        <end position="176"/>
    </location>
</feature>
<evidence type="ECO:0000256" key="3">
    <source>
        <dbReference type="ARBA" id="ARBA00023125"/>
    </source>
</evidence>
<dbReference type="InterPro" id="IPR050568">
    <property type="entry name" value="Transcr_DNA_Rep_Reg"/>
</dbReference>
<dbReference type="GO" id="GO:0000978">
    <property type="term" value="F:RNA polymerase II cis-regulatory region sequence-specific DNA binding"/>
    <property type="evidence" value="ECO:0007669"/>
    <property type="project" value="TreeGrafter"/>
</dbReference>
<organism evidence="15 16">
    <name type="scientific">Bicyclus anynana</name>
    <name type="common">Squinting bush brown butterfly</name>
    <dbReference type="NCBI Taxonomy" id="110368"/>
    <lineage>
        <taxon>Eukaryota</taxon>
        <taxon>Metazoa</taxon>
        <taxon>Ecdysozoa</taxon>
        <taxon>Arthropoda</taxon>
        <taxon>Hexapoda</taxon>
        <taxon>Insecta</taxon>
        <taxon>Pterygota</taxon>
        <taxon>Neoptera</taxon>
        <taxon>Endopterygota</taxon>
        <taxon>Lepidoptera</taxon>
        <taxon>Glossata</taxon>
        <taxon>Ditrysia</taxon>
        <taxon>Papilionoidea</taxon>
        <taxon>Nymphalidae</taxon>
        <taxon>Satyrinae</taxon>
        <taxon>Satyrini</taxon>
        <taxon>Mycalesina</taxon>
        <taxon>Bicyclus</taxon>
    </lineage>
</organism>
<dbReference type="Gene3D" id="1.10.20.10">
    <property type="entry name" value="Histone, subunit A"/>
    <property type="match status" value="1"/>
</dbReference>
<comment type="subcellular location">
    <subcellularLocation>
        <location evidence="1">Nucleus</location>
    </subcellularLocation>
</comment>
<protein>
    <recommendedName>
        <fullName evidence="10">Nuclear transcription factor Y subunit gamma</fullName>
    </recommendedName>
    <alternativeName>
        <fullName evidence="11">CAAT box DNA-binding protein subunit C</fullName>
    </alternativeName>
    <alternativeName>
        <fullName evidence="12">Nuclear transcription factor Y subunit C</fullName>
    </alternativeName>
</protein>
<dbReference type="SUPFAM" id="SSF47113">
    <property type="entry name" value="Histone-fold"/>
    <property type="match status" value="1"/>
</dbReference>
<proteinExistence type="inferred from homology"/>
<evidence type="ECO:0000256" key="1">
    <source>
        <dbReference type="ARBA" id="ARBA00004123"/>
    </source>
</evidence>
<evidence type="ECO:0000256" key="6">
    <source>
        <dbReference type="ARBA" id="ARBA00023242"/>
    </source>
</evidence>
<reference evidence="15" key="1">
    <citation type="submission" date="2025-05" db="UniProtKB">
        <authorList>
            <consortium name="RefSeq"/>
        </authorList>
    </citation>
    <scope>NUCLEOTIDE SEQUENCE [LARGE SCALE GENOMIC DNA]</scope>
</reference>
<evidence type="ECO:0000313" key="15">
    <source>
        <dbReference type="Proteomes" id="UP001652582"/>
    </source>
</evidence>
<dbReference type="RefSeq" id="XP_023952085.1">
    <property type="nucleotide sequence ID" value="XM_024096317.2"/>
</dbReference>
<dbReference type="FunFam" id="1.10.20.10:FF:000006">
    <property type="entry name" value="Nuclear transcription factor Y subunit gamma"/>
    <property type="match status" value="1"/>
</dbReference>
<comment type="function">
    <text evidence="7">Component of the sequence-specific heterotrimeric transcription factor (NF-Y) which specifically recognizes a 5'-CCAAT-3' box motif found in the promoters of its target genes. NF-Y can function as both an activator and a repressor, depending on its interacting cofactors.</text>
</comment>